<sequence length="59" mass="7120">MTQSACDTCAYYSYDENYECYICDMDLDEDELVRFLSDTHYQCPYYRNGDEYAVVRKQI</sequence>
<reference evidence="2 3" key="1">
    <citation type="submission" date="2020-08" db="EMBL/GenBank/DDBJ databases">
        <title>Genome public.</title>
        <authorList>
            <person name="Liu C."/>
            <person name="Sun Q."/>
        </authorList>
    </citation>
    <scope>NUCLEOTIDE SEQUENCE [LARGE SCALE GENOMIC DNA]</scope>
    <source>
        <strain evidence="2 3">NSJ-46</strain>
    </source>
</reference>
<dbReference type="InterPro" id="IPR045525">
    <property type="entry name" value="DUF6472"/>
</dbReference>
<protein>
    <recommendedName>
        <fullName evidence="1">DUF6472 domain-containing protein</fullName>
    </recommendedName>
</protein>
<dbReference type="Pfam" id="PF20076">
    <property type="entry name" value="DUF6472"/>
    <property type="match status" value="1"/>
</dbReference>
<evidence type="ECO:0000259" key="1">
    <source>
        <dbReference type="Pfam" id="PF20076"/>
    </source>
</evidence>
<dbReference type="EMBL" id="JACRSZ010000007">
    <property type="protein sequence ID" value="MBC8573107.1"/>
    <property type="molecule type" value="Genomic_DNA"/>
</dbReference>
<evidence type="ECO:0000313" key="2">
    <source>
        <dbReference type="EMBL" id="MBC8573107.1"/>
    </source>
</evidence>
<organism evidence="2 3">
    <name type="scientific">Jingyaoa shaoxingensis</name>
    <dbReference type="NCBI Taxonomy" id="2763671"/>
    <lineage>
        <taxon>Bacteria</taxon>
        <taxon>Bacillati</taxon>
        <taxon>Bacillota</taxon>
        <taxon>Clostridia</taxon>
        <taxon>Lachnospirales</taxon>
        <taxon>Lachnospiraceae</taxon>
        <taxon>Jingyaoa</taxon>
    </lineage>
</organism>
<evidence type="ECO:0000313" key="3">
    <source>
        <dbReference type="Proteomes" id="UP000657421"/>
    </source>
</evidence>
<dbReference type="Proteomes" id="UP000657421">
    <property type="component" value="Unassembled WGS sequence"/>
</dbReference>
<proteinExistence type="predicted"/>
<comment type="caution">
    <text evidence="2">The sequence shown here is derived from an EMBL/GenBank/DDBJ whole genome shotgun (WGS) entry which is preliminary data.</text>
</comment>
<name>A0ABR7N9M6_9FIRM</name>
<gene>
    <name evidence="2" type="ORF">H8716_08430</name>
</gene>
<feature type="domain" description="DUF6472" evidence="1">
    <location>
        <begin position="4"/>
        <end position="59"/>
    </location>
</feature>
<dbReference type="RefSeq" id="WP_249308134.1">
    <property type="nucleotide sequence ID" value="NZ_JACRSZ010000007.1"/>
</dbReference>
<keyword evidence="3" id="KW-1185">Reference proteome</keyword>
<accession>A0ABR7N9M6</accession>